<dbReference type="AlphaFoldDB" id="A0A0Q9YJ83"/>
<dbReference type="SUPFAM" id="SSF141000">
    <property type="entry name" value="Glu-tRNAGln amidotransferase C subunit"/>
    <property type="match status" value="1"/>
</dbReference>
<dbReference type="GO" id="GO:0006412">
    <property type="term" value="P:translation"/>
    <property type="evidence" value="ECO:0007669"/>
    <property type="project" value="UniProtKB-UniRule"/>
</dbReference>
<dbReference type="STRING" id="295108.HT99x_02190"/>
<keyword evidence="1" id="KW-0547">Nucleotide-binding</keyword>
<evidence type="ECO:0000313" key="3">
    <source>
        <dbReference type="EMBL" id="MCS5710708.1"/>
    </source>
</evidence>
<keyword evidence="2" id="KW-0808">Transferase</keyword>
<dbReference type="Proteomes" id="UP000051497">
    <property type="component" value="Unassembled WGS sequence"/>
</dbReference>
<dbReference type="GO" id="GO:0005524">
    <property type="term" value="F:ATP binding"/>
    <property type="evidence" value="ECO:0007669"/>
    <property type="project" value="UniProtKB-KW"/>
</dbReference>
<dbReference type="HAMAP" id="MF_00122">
    <property type="entry name" value="GatC"/>
    <property type="match status" value="1"/>
</dbReference>
<evidence type="ECO:0000313" key="4">
    <source>
        <dbReference type="Proteomes" id="UP000051497"/>
    </source>
</evidence>
<dbReference type="GO" id="GO:0050567">
    <property type="term" value="F:glutaminyl-tRNA synthase (glutamine-hydrolyzing) activity"/>
    <property type="evidence" value="ECO:0007669"/>
    <property type="project" value="UniProtKB-UniRule"/>
</dbReference>
<accession>A0A0Q9YJ83</accession>
<comment type="catalytic activity">
    <reaction evidence="1">
        <text>L-aspartyl-tRNA(Asn) + L-glutamine + ATP + H2O = L-asparaginyl-tRNA(Asn) + L-glutamate + ADP + phosphate + 2 H(+)</text>
        <dbReference type="Rhea" id="RHEA:14513"/>
        <dbReference type="Rhea" id="RHEA-COMP:9674"/>
        <dbReference type="Rhea" id="RHEA-COMP:9677"/>
        <dbReference type="ChEBI" id="CHEBI:15377"/>
        <dbReference type="ChEBI" id="CHEBI:15378"/>
        <dbReference type="ChEBI" id="CHEBI:29985"/>
        <dbReference type="ChEBI" id="CHEBI:30616"/>
        <dbReference type="ChEBI" id="CHEBI:43474"/>
        <dbReference type="ChEBI" id="CHEBI:58359"/>
        <dbReference type="ChEBI" id="CHEBI:78515"/>
        <dbReference type="ChEBI" id="CHEBI:78516"/>
        <dbReference type="ChEBI" id="CHEBI:456216"/>
    </reaction>
</comment>
<dbReference type="PANTHER" id="PTHR15004:SF0">
    <property type="entry name" value="GLUTAMYL-TRNA(GLN) AMIDOTRANSFERASE SUBUNIT C, MITOCHONDRIAL"/>
    <property type="match status" value="1"/>
</dbReference>
<keyword evidence="1" id="KW-0067">ATP-binding</keyword>
<sequence length="98" mass="11165">MPLERDEVEKIAHLARLTLAEEQIPFYASNISKILDLVAHINEAQTDDIVPMAHPLEELTQRMRQDVVTETNERERFLAIAPETEAGLYLVPKVIDAE</sequence>
<keyword evidence="1 2" id="KW-0436">Ligase</keyword>
<comment type="catalytic activity">
    <reaction evidence="1">
        <text>L-glutamyl-tRNA(Gln) + L-glutamine + ATP + H2O = L-glutaminyl-tRNA(Gln) + L-glutamate + ADP + phosphate + H(+)</text>
        <dbReference type="Rhea" id="RHEA:17521"/>
        <dbReference type="Rhea" id="RHEA-COMP:9681"/>
        <dbReference type="Rhea" id="RHEA-COMP:9684"/>
        <dbReference type="ChEBI" id="CHEBI:15377"/>
        <dbReference type="ChEBI" id="CHEBI:15378"/>
        <dbReference type="ChEBI" id="CHEBI:29985"/>
        <dbReference type="ChEBI" id="CHEBI:30616"/>
        <dbReference type="ChEBI" id="CHEBI:43474"/>
        <dbReference type="ChEBI" id="CHEBI:58359"/>
        <dbReference type="ChEBI" id="CHEBI:78520"/>
        <dbReference type="ChEBI" id="CHEBI:78521"/>
        <dbReference type="ChEBI" id="CHEBI:456216"/>
    </reaction>
</comment>
<comment type="caution">
    <text evidence="2">The sequence shown here is derived from an EMBL/GenBank/DDBJ whole genome shotgun (WGS) entry which is preliminary data.</text>
</comment>
<comment type="subunit">
    <text evidence="1">Heterotrimer of A, B and C subunits.</text>
</comment>
<dbReference type="PATRIC" id="fig|1590043.3.peg.2236"/>
<organism evidence="2">
    <name type="scientific">Candidatus Berkiella aquae</name>
    <dbReference type="NCBI Taxonomy" id="295108"/>
    <lineage>
        <taxon>Bacteria</taxon>
        <taxon>Pseudomonadati</taxon>
        <taxon>Pseudomonadota</taxon>
        <taxon>Gammaproteobacteria</taxon>
        <taxon>Candidatus Berkiellales</taxon>
        <taxon>Candidatus Berkiellaceae</taxon>
        <taxon>Candidatus Berkiella</taxon>
    </lineage>
</organism>
<protein>
    <recommendedName>
        <fullName evidence="1">Aspartyl/glutamyl-tRNA(Asn/Gln) amidotransferase subunit C</fullName>
        <shortName evidence="1">Asp/Glu-ADT subunit C</shortName>
        <ecNumber evidence="1">6.3.5.-</ecNumber>
    </recommendedName>
</protein>
<gene>
    <name evidence="1 2" type="primary">gatC</name>
    <name evidence="3" type="ORF">HT99x_004650</name>
    <name evidence="2" type="ORF">HT99x_02190</name>
</gene>
<dbReference type="EMBL" id="LKAJ01000009">
    <property type="protein sequence ID" value="KRG20703.1"/>
    <property type="molecule type" value="Genomic_DNA"/>
</dbReference>
<reference evidence="3" key="3">
    <citation type="submission" date="2021-06" db="EMBL/GenBank/DDBJ databases">
        <title>Genomic Description and Analysis of Intracellular Bacteria, Candidatus Berkiella cookevillensis and Candidatus Berkiella aquae.</title>
        <authorList>
            <person name="Kidane D.T."/>
            <person name="Mehari Y.T."/>
            <person name="Rice F.C."/>
            <person name="Arivett B.A."/>
            <person name="Farone A.L."/>
            <person name="Berk S.G."/>
            <person name="Farone M.B."/>
        </authorList>
    </citation>
    <scope>NUCLEOTIDE SEQUENCE</scope>
    <source>
        <strain evidence="3">HT99</strain>
    </source>
</reference>
<evidence type="ECO:0000256" key="1">
    <source>
        <dbReference type="HAMAP-Rule" id="MF_00122"/>
    </source>
</evidence>
<comment type="function">
    <text evidence="1">Allows the formation of correctly charged Asn-tRNA(Asn) or Gln-tRNA(Gln) through the transamidation of misacylated Asp-tRNA(Asn) or Glu-tRNA(Gln) in organisms which lack either or both of asparaginyl-tRNA or glutaminyl-tRNA synthetases. The reaction takes place in the presence of glutamine and ATP through an activated phospho-Asp-tRNA(Asn) or phospho-Glu-tRNA(Gln).</text>
</comment>
<dbReference type="GO" id="GO:0070681">
    <property type="term" value="P:glutaminyl-tRNAGln biosynthesis via transamidation"/>
    <property type="evidence" value="ECO:0007669"/>
    <property type="project" value="TreeGrafter"/>
</dbReference>
<keyword evidence="4" id="KW-1185">Reference proteome</keyword>
<dbReference type="InterPro" id="IPR036113">
    <property type="entry name" value="Asp/Glu-ADT_sf_sub_c"/>
</dbReference>
<dbReference type="RefSeq" id="WP_075066808.1">
    <property type="nucleotide sequence ID" value="NZ_LKAJ02000001.1"/>
</dbReference>
<reference evidence="3" key="2">
    <citation type="journal article" date="2016" name="Genome Announc.">
        <title>Draft Genome Sequences of Two Novel Amoeba-Resistant Intranuclear Bacteria, 'Candidatus Berkiella cookevillensis' and 'Candidatus Berkiella aquae'.</title>
        <authorList>
            <person name="Mehari Y.T."/>
            <person name="Arivett B.A."/>
            <person name="Farone A.L."/>
            <person name="Gunderson J.H."/>
            <person name="Farone M.B."/>
        </authorList>
    </citation>
    <scope>NUCLEOTIDE SEQUENCE</scope>
    <source>
        <strain evidence="3">HT99</strain>
    </source>
</reference>
<evidence type="ECO:0000313" key="2">
    <source>
        <dbReference type="EMBL" id="KRG20703.1"/>
    </source>
</evidence>
<dbReference type="NCBIfam" id="TIGR00135">
    <property type="entry name" value="gatC"/>
    <property type="match status" value="1"/>
</dbReference>
<dbReference type="EMBL" id="LKAJ02000001">
    <property type="protein sequence ID" value="MCS5710708.1"/>
    <property type="molecule type" value="Genomic_DNA"/>
</dbReference>
<reference evidence="2" key="1">
    <citation type="submission" date="2015-09" db="EMBL/GenBank/DDBJ databases">
        <title>Draft Genome Sequences of Two Novel Amoeba-resistant Intranuclear Bacteria, Candidatus Berkiella cookevillensis and Candidatus Berkiella aquae.</title>
        <authorList>
            <person name="Mehari Y.T."/>
            <person name="Arivett B.A."/>
            <person name="Farone A.L."/>
            <person name="Gunderson J.H."/>
            <person name="Farone M.B."/>
        </authorList>
    </citation>
    <scope>NUCLEOTIDE SEQUENCE [LARGE SCALE GENOMIC DNA]</scope>
    <source>
        <strain evidence="2">HT99</strain>
    </source>
</reference>
<keyword evidence="1" id="KW-0648">Protein biosynthesis</keyword>
<dbReference type="PANTHER" id="PTHR15004">
    <property type="entry name" value="GLUTAMYL-TRNA(GLN) AMIDOTRANSFERASE SUBUNIT C, MITOCHONDRIAL"/>
    <property type="match status" value="1"/>
</dbReference>
<dbReference type="Pfam" id="PF02686">
    <property type="entry name" value="GatC"/>
    <property type="match status" value="1"/>
</dbReference>
<name>A0A0Q9YJ83_9GAMM</name>
<comment type="similarity">
    <text evidence="1">Belongs to the GatC family.</text>
</comment>
<proteinExistence type="inferred from homology"/>
<dbReference type="OrthoDB" id="9794326at2"/>
<dbReference type="EC" id="6.3.5.-" evidence="1"/>
<dbReference type="GO" id="GO:0006450">
    <property type="term" value="P:regulation of translational fidelity"/>
    <property type="evidence" value="ECO:0007669"/>
    <property type="project" value="InterPro"/>
</dbReference>
<dbReference type="Gene3D" id="1.10.20.60">
    <property type="entry name" value="Glu-tRNAGln amidotransferase C subunit, N-terminal domain"/>
    <property type="match status" value="1"/>
</dbReference>
<dbReference type="InterPro" id="IPR003837">
    <property type="entry name" value="GatC"/>
</dbReference>
<dbReference type="GO" id="GO:0016740">
    <property type="term" value="F:transferase activity"/>
    <property type="evidence" value="ECO:0007669"/>
    <property type="project" value="UniProtKB-KW"/>
</dbReference>